<evidence type="ECO:0000256" key="1">
    <source>
        <dbReference type="SAM" id="MobiDB-lite"/>
    </source>
</evidence>
<dbReference type="GO" id="GO:0005634">
    <property type="term" value="C:nucleus"/>
    <property type="evidence" value="ECO:0007669"/>
    <property type="project" value="UniProtKB-UniRule"/>
</dbReference>
<feature type="compositionally biased region" description="Basic residues" evidence="1">
    <location>
        <begin position="643"/>
        <end position="660"/>
    </location>
</feature>
<dbReference type="Pfam" id="PF00505">
    <property type="entry name" value="HMG_box"/>
    <property type="match status" value="1"/>
</dbReference>
<evidence type="ECO:0000313" key="3">
    <source>
        <dbReference type="Proteomes" id="UP001152795"/>
    </source>
</evidence>
<feature type="region of interest" description="Disordered" evidence="1">
    <location>
        <begin position="427"/>
        <end position="680"/>
    </location>
</feature>
<dbReference type="PANTHER" id="PTHR46584:SF1">
    <property type="entry name" value="HMG DOMAIN-CONTAINING PROTEIN 4"/>
    <property type="match status" value="1"/>
</dbReference>
<sequence>MAVQIRSKRKKNFRSSEAMQFDDPATPTLSREVEKPDDESSLNVRRSSRKPKPKKLTDDFEEDIPLDIKIKQEPLDEDELTPTVYMSEAPVFDTEPVDDTTSFVNPGARLRRETRKSFQNYLETLGYNRDFSKISEQEQDSEPQQRSGKSSGKRVSQVNLKTESEDNFTQSWPLPNEKYSLSEQTDASSKVRFSSRTPRPKKTFSLLEEEINMSASRSGLDSVDPTDVHLDIQKQATKKDKSRKYASGSEKVKISVRCRSTPTSNTQPTSTPLGKSEVDEPSVMSDEMDGTPTRTSGRVRVPKRQFSLLEDEAQSDAKREKLMSPEHIASSEVKKGKRIDSIIPSEDQVTAQSSVVVKRSNGKKGKKKKEQKGNALDSCPGKVKKIIEDINIKREVDTTESSQSETEKKTVVKKGRERIENIVKSLLLAKQSDLVSTQEEIPEEQTSSQKKGVKRKRESTANQGAKKNGKGTGTKKAKKNPENEHIVLKLHISHGKDKDKTKDEKHHHKHHHHHKHKKTKESEPVVKKQKKKSTATIKTTKKVPAKKTVKKKKLNIKQEPDDDTHPHVKLIIKKSPTKSATIAEVMMQDMSEQSSELPEGSSQDSKETVVKKPEIKKKPDMKKKTGIKKKPDTKKKPDVKKKSDTKKKDIKRKPPNKKYKPLTVKPSVPRPFRKKKDKTMKARTVSAYSLFTKNRRKGLLEKEPNLDFATTSRRLAAMWKSLPHADQEYWKAKARAVRMPNGRDPTRSFLRGRRGRYDSYNWSHFSDVPPSSTGTEAIDMAAYLKLLGESLCSIGMCLKRQDQMEVHGSLSVLLDTALCSIVPIFCLTSQLPVMAGCSHETQAQILDNLAYIIPGL</sequence>
<feature type="region of interest" description="Disordered" evidence="1">
    <location>
        <begin position="129"/>
        <end position="205"/>
    </location>
</feature>
<dbReference type="SMART" id="SM00398">
    <property type="entry name" value="HMG"/>
    <property type="match status" value="1"/>
</dbReference>
<proteinExistence type="predicted"/>
<dbReference type="AlphaFoldDB" id="A0A7D9JH55"/>
<feature type="compositionally biased region" description="Basic residues" evidence="1">
    <location>
        <begin position="527"/>
        <end position="555"/>
    </location>
</feature>
<feature type="compositionally biased region" description="Basic residues" evidence="1">
    <location>
        <begin position="1"/>
        <end position="13"/>
    </location>
</feature>
<feature type="compositionally biased region" description="Basic residues" evidence="1">
    <location>
        <begin position="619"/>
        <end position="633"/>
    </location>
</feature>
<feature type="region of interest" description="Disordered" evidence="1">
    <location>
        <begin position="1"/>
        <end position="81"/>
    </location>
</feature>
<feature type="region of interest" description="Disordered" evidence="1">
    <location>
        <begin position="392"/>
        <end position="415"/>
    </location>
</feature>
<keyword evidence="3" id="KW-1185">Reference proteome</keyword>
<reference evidence="2" key="1">
    <citation type="submission" date="2020-04" db="EMBL/GenBank/DDBJ databases">
        <authorList>
            <person name="Alioto T."/>
            <person name="Alioto T."/>
            <person name="Gomez Garrido J."/>
        </authorList>
    </citation>
    <scope>NUCLEOTIDE SEQUENCE</scope>
    <source>
        <strain evidence="2">A484AB</strain>
    </source>
</reference>
<organism evidence="2 3">
    <name type="scientific">Paramuricea clavata</name>
    <name type="common">Red gorgonian</name>
    <name type="synonym">Violescent sea-whip</name>
    <dbReference type="NCBI Taxonomy" id="317549"/>
    <lineage>
        <taxon>Eukaryota</taxon>
        <taxon>Metazoa</taxon>
        <taxon>Cnidaria</taxon>
        <taxon>Anthozoa</taxon>
        <taxon>Octocorallia</taxon>
        <taxon>Malacalcyonacea</taxon>
        <taxon>Plexauridae</taxon>
        <taxon>Paramuricea</taxon>
    </lineage>
</organism>
<feature type="compositionally biased region" description="Basic residues" evidence="1">
    <location>
        <begin position="505"/>
        <end position="519"/>
    </location>
</feature>
<feature type="compositionally biased region" description="Basic and acidic residues" evidence="1">
    <location>
        <begin position="494"/>
        <end position="504"/>
    </location>
</feature>
<dbReference type="GO" id="GO:0003677">
    <property type="term" value="F:DNA binding"/>
    <property type="evidence" value="ECO:0007669"/>
    <property type="project" value="UniProtKB-UniRule"/>
</dbReference>
<feature type="compositionally biased region" description="Low complexity" evidence="1">
    <location>
        <begin position="260"/>
        <end position="272"/>
    </location>
</feature>
<comment type="caution">
    <text evidence="2">The sequence shown here is derived from an EMBL/GenBank/DDBJ whole genome shotgun (WGS) entry which is preliminary data.</text>
</comment>
<dbReference type="PROSITE" id="PS50118">
    <property type="entry name" value="HMG_BOX_2"/>
    <property type="match status" value="1"/>
</dbReference>
<feature type="compositionally biased region" description="Basic and acidic residues" evidence="1">
    <location>
        <begin position="315"/>
        <end position="324"/>
    </location>
</feature>
<dbReference type="InterPro" id="IPR042477">
    <property type="entry name" value="HMGXB4"/>
</dbReference>
<name>A0A7D9JH55_PARCT</name>
<feature type="compositionally biased region" description="Basic and acidic residues" evidence="1">
    <location>
        <begin position="556"/>
        <end position="566"/>
    </location>
</feature>
<dbReference type="InterPro" id="IPR009071">
    <property type="entry name" value="HMG_box_dom"/>
</dbReference>
<protein>
    <submittedName>
        <fullName evidence="2">Uncharacterized protein</fullName>
    </submittedName>
</protein>
<accession>A0A7D9JH55</accession>
<feature type="compositionally biased region" description="Basic residues" evidence="1">
    <location>
        <begin position="567"/>
        <end position="576"/>
    </location>
</feature>
<dbReference type="EMBL" id="CACRXK020015809">
    <property type="protein sequence ID" value="CAB4028901.1"/>
    <property type="molecule type" value="Genomic_DNA"/>
</dbReference>
<dbReference type="Gene3D" id="1.10.30.10">
    <property type="entry name" value="High mobility group box domain"/>
    <property type="match status" value="1"/>
</dbReference>
<feature type="compositionally biased region" description="Polar residues" evidence="1">
    <location>
        <begin position="590"/>
        <end position="603"/>
    </location>
</feature>
<evidence type="ECO:0000313" key="2">
    <source>
        <dbReference type="EMBL" id="CAB4028901.1"/>
    </source>
</evidence>
<dbReference type="SUPFAM" id="SSF47095">
    <property type="entry name" value="HMG-box"/>
    <property type="match status" value="1"/>
</dbReference>
<dbReference type="PANTHER" id="PTHR46584">
    <property type="entry name" value="HMG DOMAIN-CONTAINING PROTEIN 4"/>
    <property type="match status" value="1"/>
</dbReference>
<gene>
    <name evidence="2" type="ORF">PACLA_8A006385</name>
</gene>
<feature type="compositionally biased region" description="Polar residues" evidence="1">
    <location>
        <begin position="142"/>
        <end position="197"/>
    </location>
</feature>
<dbReference type="InterPro" id="IPR036910">
    <property type="entry name" value="HMG_box_dom_sf"/>
</dbReference>
<feature type="compositionally biased region" description="Basic and acidic residues" evidence="1">
    <location>
        <begin position="604"/>
        <end position="618"/>
    </location>
</feature>
<feature type="compositionally biased region" description="Basic residues" evidence="1">
    <location>
        <begin position="360"/>
        <end position="370"/>
    </location>
</feature>
<dbReference type="OrthoDB" id="4777606at2759"/>
<feature type="region of interest" description="Disordered" evidence="1">
    <location>
        <begin position="233"/>
        <end position="380"/>
    </location>
</feature>
<feature type="compositionally biased region" description="Basic residues" evidence="1">
    <location>
        <begin position="467"/>
        <end position="478"/>
    </location>
</feature>
<feature type="compositionally biased region" description="Polar residues" evidence="1">
    <location>
        <begin position="433"/>
        <end position="450"/>
    </location>
</feature>
<dbReference type="Proteomes" id="UP001152795">
    <property type="component" value="Unassembled WGS sequence"/>
</dbReference>